<dbReference type="SFLD" id="SFLDF00301">
    <property type="entry name" value="2-iminoacetate_synthase_(ThiH)"/>
    <property type="match status" value="1"/>
</dbReference>
<dbReference type="NCBIfam" id="TIGR02351">
    <property type="entry name" value="thiH"/>
    <property type="match status" value="1"/>
</dbReference>
<dbReference type="PANTHER" id="PTHR43583:SF1">
    <property type="entry name" value="2-IMINOACETATE SYNTHASE"/>
    <property type="match status" value="1"/>
</dbReference>
<dbReference type="PANTHER" id="PTHR43583">
    <property type="entry name" value="2-IMINOACETATE SYNTHASE"/>
    <property type="match status" value="1"/>
</dbReference>
<dbReference type="AlphaFoldDB" id="A0A089MLW0"/>
<keyword evidence="5" id="KW-0408">Iron</keyword>
<evidence type="ECO:0000313" key="8">
    <source>
        <dbReference type="EMBL" id="AIQ57524.1"/>
    </source>
</evidence>
<dbReference type="GO" id="GO:0009228">
    <property type="term" value="P:thiamine biosynthetic process"/>
    <property type="evidence" value="ECO:0007669"/>
    <property type="project" value="InterPro"/>
</dbReference>
<comment type="cofactor">
    <cofactor evidence="1">
        <name>[4Fe-4S] cluster</name>
        <dbReference type="ChEBI" id="CHEBI:49883"/>
    </cofactor>
</comment>
<reference evidence="8" key="1">
    <citation type="submission" date="2014-08" db="EMBL/GenBank/DDBJ databases">
        <title>Comparative genomics of the Paenibacillus odorifer group.</title>
        <authorList>
            <person name="den Bakker H.C."/>
            <person name="Tsai Y.-C.Y.-C."/>
            <person name="Martin N."/>
            <person name="Korlach J."/>
            <person name="Wiedmann M."/>
        </authorList>
    </citation>
    <scope>NUCLEOTIDE SEQUENCE [LARGE SCALE GENOMIC DNA]</scope>
    <source>
        <strain evidence="8">DSM 13188</strain>
    </source>
</reference>
<evidence type="ECO:0000259" key="7">
    <source>
        <dbReference type="PROSITE" id="PS51918"/>
    </source>
</evidence>
<dbReference type="GO" id="GO:0005506">
    <property type="term" value="F:iron ion binding"/>
    <property type="evidence" value="ECO:0007669"/>
    <property type="project" value="InterPro"/>
</dbReference>
<keyword evidence="4" id="KW-0479">Metal-binding</keyword>
<gene>
    <name evidence="8" type="ORF">PBOR_11715</name>
</gene>
<dbReference type="Pfam" id="PF04055">
    <property type="entry name" value="Radical_SAM"/>
    <property type="match status" value="1"/>
</dbReference>
<dbReference type="PROSITE" id="PS51918">
    <property type="entry name" value="RADICAL_SAM"/>
    <property type="match status" value="1"/>
</dbReference>
<accession>A0A089MLW0</accession>
<dbReference type="EMBL" id="CP009285">
    <property type="protein sequence ID" value="AIQ57524.1"/>
    <property type="molecule type" value="Genomic_DNA"/>
</dbReference>
<evidence type="ECO:0000256" key="6">
    <source>
        <dbReference type="ARBA" id="ARBA00023014"/>
    </source>
</evidence>
<feature type="domain" description="Radical SAM core" evidence="7">
    <location>
        <begin position="70"/>
        <end position="291"/>
    </location>
</feature>
<evidence type="ECO:0000256" key="1">
    <source>
        <dbReference type="ARBA" id="ARBA00001966"/>
    </source>
</evidence>
<dbReference type="SFLD" id="SFLDS00029">
    <property type="entry name" value="Radical_SAM"/>
    <property type="match status" value="1"/>
</dbReference>
<dbReference type="SUPFAM" id="SSF102114">
    <property type="entry name" value="Radical SAM enzymes"/>
    <property type="match status" value="1"/>
</dbReference>
<dbReference type="OrthoDB" id="9801120at2"/>
<sequence length="373" mass="42396">MSFYDTLTRLEQLPYGRVWKQYTALDVKRALRLEQLDEDGLMALLSPAAEPYLEEMAQKAHRLTRTQFGHVMQLFTPMYLADFCVNHCTYCSFSSIYDFPRKKLTLDEVRREAEAIAATGLRHILILTGESRNESPASYVKDCVKVLRSYFSSVSIEVNPLTTEEYADLRQAGVDGLTLYQEVYHQETYRQLHVKGPKRVYRNRLDAPERGCLAGFRSVNIGALLGMYEWRQEALATALHARYLQDKYPECEIGLSIPRFRPYLGDFNPASDVTDRALVQIILAYRLFLPRSGISLSTREPAALRDHLVHLGITKMSAGVSTEVGGHTLEGGTPQFEISDSRNVDEIIEMLEAKGLQPVFKDWDILDDSLAMP</sequence>
<evidence type="ECO:0000256" key="3">
    <source>
        <dbReference type="ARBA" id="ARBA00022691"/>
    </source>
</evidence>
<dbReference type="InterPro" id="IPR034428">
    <property type="entry name" value="ThiH/NoCL/HydG-like"/>
</dbReference>
<dbReference type="KEGG" id="pbd:PBOR_11715"/>
<evidence type="ECO:0000256" key="5">
    <source>
        <dbReference type="ARBA" id="ARBA00023004"/>
    </source>
</evidence>
<dbReference type="InterPro" id="IPR010722">
    <property type="entry name" value="BATS_dom"/>
</dbReference>
<dbReference type="SFLD" id="SFLDG01081">
    <property type="entry name" value="cleavage_of_the_Ca-Cb_bond_in"/>
    <property type="match status" value="1"/>
</dbReference>
<dbReference type="SMART" id="SM00876">
    <property type="entry name" value="BATS"/>
    <property type="match status" value="1"/>
</dbReference>
<organism evidence="8 9">
    <name type="scientific">Paenibacillus borealis</name>
    <dbReference type="NCBI Taxonomy" id="160799"/>
    <lineage>
        <taxon>Bacteria</taxon>
        <taxon>Bacillati</taxon>
        <taxon>Bacillota</taxon>
        <taxon>Bacilli</taxon>
        <taxon>Bacillales</taxon>
        <taxon>Paenibacillaceae</taxon>
        <taxon>Paenibacillus</taxon>
    </lineage>
</organism>
<dbReference type="InterPro" id="IPR007197">
    <property type="entry name" value="rSAM"/>
</dbReference>
<name>A0A089MLW0_PAEBO</name>
<keyword evidence="9" id="KW-1185">Reference proteome</keyword>
<dbReference type="GO" id="GO:0003824">
    <property type="term" value="F:catalytic activity"/>
    <property type="evidence" value="ECO:0007669"/>
    <property type="project" value="InterPro"/>
</dbReference>
<dbReference type="RefSeq" id="WP_042211750.1">
    <property type="nucleotide sequence ID" value="NZ_CP009285.1"/>
</dbReference>
<dbReference type="Pfam" id="PF06968">
    <property type="entry name" value="BATS"/>
    <property type="match status" value="1"/>
</dbReference>
<dbReference type="Gene3D" id="3.20.20.70">
    <property type="entry name" value="Aldolase class I"/>
    <property type="match status" value="1"/>
</dbReference>
<dbReference type="Proteomes" id="UP000029518">
    <property type="component" value="Chromosome"/>
</dbReference>
<keyword evidence="3" id="KW-0949">S-adenosyl-L-methionine</keyword>
<evidence type="ECO:0000256" key="4">
    <source>
        <dbReference type="ARBA" id="ARBA00022723"/>
    </source>
</evidence>
<dbReference type="HOGENOM" id="CLU_046249_1_0_9"/>
<proteinExistence type="predicted"/>
<dbReference type="CDD" id="cd01335">
    <property type="entry name" value="Radical_SAM"/>
    <property type="match status" value="1"/>
</dbReference>
<keyword evidence="2" id="KW-0004">4Fe-4S</keyword>
<dbReference type="InterPro" id="IPR013785">
    <property type="entry name" value="Aldolase_TIM"/>
</dbReference>
<dbReference type="InterPro" id="IPR012726">
    <property type="entry name" value="ThiH"/>
</dbReference>
<protein>
    <submittedName>
        <fullName evidence="8">Thiamine biosynthesis protein ThiH</fullName>
    </submittedName>
</protein>
<dbReference type="InterPro" id="IPR058240">
    <property type="entry name" value="rSAM_sf"/>
</dbReference>
<dbReference type="SFLD" id="SFLDG01060">
    <property type="entry name" value="BATS_domain_containing"/>
    <property type="match status" value="1"/>
</dbReference>
<keyword evidence="6" id="KW-0411">Iron-sulfur</keyword>
<evidence type="ECO:0000313" key="9">
    <source>
        <dbReference type="Proteomes" id="UP000029518"/>
    </source>
</evidence>
<evidence type="ECO:0000256" key="2">
    <source>
        <dbReference type="ARBA" id="ARBA00022485"/>
    </source>
</evidence>
<dbReference type="GO" id="GO:0051539">
    <property type="term" value="F:4 iron, 4 sulfur cluster binding"/>
    <property type="evidence" value="ECO:0007669"/>
    <property type="project" value="UniProtKB-KW"/>
</dbReference>